<dbReference type="Gene3D" id="2.60.120.290">
    <property type="entry name" value="Spermadhesin, CUB domain"/>
    <property type="match status" value="1"/>
</dbReference>
<dbReference type="AlphaFoldDB" id="A0A4Y2FN73"/>
<accession>A0A4Y2FN73</accession>
<dbReference type="InterPro" id="IPR035914">
    <property type="entry name" value="Sperma_CUB_dom_sf"/>
</dbReference>
<name>A0A4Y2FN73_ARAVE</name>
<protein>
    <recommendedName>
        <fullName evidence="3">CUB domain-containing protein</fullName>
    </recommendedName>
</protein>
<comment type="caution">
    <text evidence="1">The sequence shown here is derived from an EMBL/GenBank/DDBJ whole genome shotgun (WGS) entry which is preliminary data.</text>
</comment>
<sequence length="64" mass="7138">MKQSGLSCQQDYVRISIAGTSDVYQFCSSDSNKNPIIAFDNVTVTHSVSTSNFRYTGFTLEYTI</sequence>
<feature type="non-terminal residue" evidence="1">
    <location>
        <position position="64"/>
    </location>
</feature>
<gene>
    <name evidence="1" type="ORF">AVEN_101992_1</name>
</gene>
<dbReference type="SUPFAM" id="SSF49854">
    <property type="entry name" value="Spermadhesin, CUB domain"/>
    <property type="match status" value="1"/>
</dbReference>
<dbReference type="OrthoDB" id="10541566at2759"/>
<proteinExistence type="predicted"/>
<dbReference type="Proteomes" id="UP000499080">
    <property type="component" value="Unassembled WGS sequence"/>
</dbReference>
<keyword evidence="2" id="KW-1185">Reference proteome</keyword>
<evidence type="ECO:0008006" key="3">
    <source>
        <dbReference type="Google" id="ProtNLM"/>
    </source>
</evidence>
<organism evidence="1 2">
    <name type="scientific">Araneus ventricosus</name>
    <name type="common">Orbweaver spider</name>
    <name type="synonym">Epeira ventricosa</name>
    <dbReference type="NCBI Taxonomy" id="182803"/>
    <lineage>
        <taxon>Eukaryota</taxon>
        <taxon>Metazoa</taxon>
        <taxon>Ecdysozoa</taxon>
        <taxon>Arthropoda</taxon>
        <taxon>Chelicerata</taxon>
        <taxon>Arachnida</taxon>
        <taxon>Araneae</taxon>
        <taxon>Araneomorphae</taxon>
        <taxon>Entelegynae</taxon>
        <taxon>Araneoidea</taxon>
        <taxon>Araneidae</taxon>
        <taxon>Araneus</taxon>
    </lineage>
</organism>
<evidence type="ECO:0000313" key="1">
    <source>
        <dbReference type="EMBL" id="GBM41084.1"/>
    </source>
</evidence>
<reference evidence="1 2" key="1">
    <citation type="journal article" date="2019" name="Sci. Rep.">
        <title>Orb-weaving spider Araneus ventricosus genome elucidates the spidroin gene catalogue.</title>
        <authorList>
            <person name="Kono N."/>
            <person name="Nakamura H."/>
            <person name="Ohtoshi R."/>
            <person name="Moran D.A.P."/>
            <person name="Shinohara A."/>
            <person name="Yoshida Y."/>
            <person name="Fujiwara M."/>
            <person name="Mori M."/>
            <person name="Tomita M."/>
            <person name="Arakawa K."/>
        </authorList>
    </citation>
    <scope>NUCLEOTIDE SEQUENCE [LARGE SCALE GENOMIC DNA]</scope>
</reference>
<dbReference type="EMBL" id="BGPR01096158">
    <property type="protein sequence ID" value="GBM41084.1"/>
    <property type="molecule type" value="Genomic_DNA"/>
</dbReference>
<evidence type="ECO:0000313" key="2">
    <source>
        <dbReference type="Proteomes" id="UP000499080"/>
    </source>
</evidence>